<feature type="compositionally biased region" description="Low complexity" evidence="3">
    <location>
        <begin position="302"/>
        <end position="313"/>
    </location>
</feature>
<evidence type="ECO:0000259" key="4">
    <source>
        <dbReference type="PROSITE" id="PS50222"/>
    </source>
</evidence>
<evidence type="ECO:0000256" key="1">
    <source>
        <dbReference type="ARBA" id="ARBA00022723"/>
    </source>
</evidence>
<dbReference type="EMBL" id="CP018477">
    <property type="protein sequence ID" value="ASV74645.1"/>
    <property type="molecule type" value="Genomic_DNA"/>
</dbReference>
<feature type="compositionally biased region" description="Low complexity" evidence="3">
    <location>
        <begin position="187"/>
        <end position="203"/>
    </location>
</feature>
<dbReference type="GO" id="GO:0005509">
    <property type="term" value="F:calcium ion binding"/>
    <property type="evidence" value="ECO:0007669"/>
    <property type="project" value="InterPro"/>
</dbReference>
<dbReference type="InterPro" id="IPR011992">
    <property type="entry name" value="EF-hand-dom_pair"/>
</dbReference>
<dbReference type="PANTHER" id="PTHR10827:SF98">
    <property type="entry name" value="45 KDA CALCIUM-BINDING PROTEIN"/>
    <property type="match status" value="1"/>
</dbReference>
<feature type="compositionally biased region" description="Low complexity" evidence="3">
    <location>
        <begin position="226"/>
        <end position="237"/>
    </location>
</feature>
<dbReference type="AlphaFoldDB" id="A0A286RFA2"/>
<feature type="domain" description="EF-hand" evidence="4">
    <location>
        <begin position="77"/>
        <end position="112"/>
    </location>
</feature>
<evidence type="ECO:0000313" key="5">
    <source>
        <dbReference type="EMBL" id="ASV74645.1"/>
    </source>
</evidence>
<dbReference type="Pfam" id="PF13202">
    <property type="entry name" value="EF-hand_5"/>
    <property type="match status" value="3"/>
</dbReference>
<keyword evidence="2" id="KW-0677">Repeat</keyword>
<dbReference type="SUPFAM" id="SSF47473">
    <property type="entry name" value="EF-hand"/>
    <property type="match status" value="1"/>
</dbReference>
<accession>A0A286RFA2</accession>
<name>A0A286RFA2_9BACT</name>
<dbReference type="PANTHER" id="PTHR10827">
    <property type="entry name" value="RETICULOCALBIN"/>
    <property type="match status" value="1"/>
</dbReference>
<sequence length="392" mass="42252">MLRGVIAIFRINVVLAGLLLALQGGLLVHAQPPWMMGGGPPGMFGGGPPGMFGGPGGPPGMPSPQPQSITGNPEIDRRVSFYENMIRQLDTNQDGTVSPEELNQSRMGSFLTSRLSERFGVDVSRGFRIDEVRQKVIDYYKQRYEGGQSQQSTPTPSSGSTPTNQAQSQQVAVLRIGPNVPVPGFGPPGASTTSTTPTVPGFGLPSGATTTSGTVQNTGGTVAAAPQGQSGSESGLGLPPPPPLDERIRRYAESLMRQYDENRNGKLEKDEWSKMRGSDWAKADQDGNGELTLEEIGRHLAGESGAGSSQSGQPTATQVSSRTGKRFIQRLPWERLPPDLPSWFKDRDKDKDGQVLMAEFADKWTPDKLREFQKYDRNGDGVITPEECLKAK</sequence>
<evidence type="ECO:0000256" key="3">
    <source>
        <dbReference type="SAM" id="MobiDB-lite"/>
    </source>
</evidence>
<proteinExistence type="predicted"/>
<dbReference type="OrthoDB" id="287435at2"/>
<reference evidence="5 6" key="1">
    <citation type="journal article" name="Front. Microbiol.">
        <title>Sugar Metabolism of the First Thermophilic Planctomycete Thermogutta terrifontis: Comparative Genomic and Transcriptomic Approaches.</title>
        <authorList>
            <person name="Elcheninov A.G."/>
            <person name="Menzel P."/>
            <person name="Gudbergsdottir S.R."/>
            <person name="Slesarev A.I."/>
            <person name="Kadnikov V.V."/>
            <person name="Krogh A."/>
            <person name="Bonch-Osmolovskaya E.A."/>
            <person name="Peng X."/>
            <person name="Kublanov I.V."/>
        </authorList>
    </citation>
    <scope>NUCLEOTIDE SEQUENCE [LARGE SCALE GENOMIC DNA]</scope>
    <source>
        <strain evidence="5 6">R1</strain>
    </source>
</reference>
<evidence type="ECO:0000313" key="6">
    <source>
        <dbReference type="Proteomes" id="UP000215086"/>
    </source>
</evidence>
<gene>
    <name evidence="5" type="ORF">THTE_2043</name>
</gene>
<dbReference type="PROSITE" id="PS50222">
    <property type="entry name" value="EF_HAND_2"/>
    <property type="match status" value="3"/>
</dbReference>
<keyword evidence="6" id="KW-1185">Reference proteome</keyword>
<dbReference type="Proteomes" id="UP000215086">
    <property type="component" value="Chromosome"/>
</dbReference>
<feature type="region of interest" description="Disordered" evidence="3">
    <location>
        <begin position="296"/>
        <end position="331"/>
    </location>
</feature>
<evidence type="ECO:0000256" key="2">
    <source>
        <dbReference type="ARBA" id="ARBA00022737"/>
    </source>
</evidence>
<organism evidence="5 6">
    <name type="scientific">Thermogutta terrifontis</name>
    <dbReference type="NCBI Taxonomy" id="1331910"/>
    <lineage>
        <taxon>Bacteria</taxon>
        <taxon>Pseudomonadati</taxon>
        <taxon>Planctomycetota</taxon>
        <taxon>Planctomycetia</taxon>
        <taxon>Pirellulales</taxon>
        <taxon>Thermoguttaceae</taxon>
        <taxon>Thermogutta</taxon>
    </lineage>
</organism>
<protein>
    <recommendedName>
        <fullName evidence="4">EF-hand domain-containing protein</fullName>
    </recommendedName>
</protein>
<feature type="domain" description="EF-hand" evidence="4">
    <location>
        <begin position="247"/>
        <end position="282"/>
    </location>
</feature>
<feature type="region of interest" description="Disordered" evidence="3">
    <location>
        <begin position="144"/>
        <end position="242"/>
    </location>
</feature>
<keyword evidence="1" id="KW-0479">Metal-binding</keyword>
<dbReference type="PROSITE" id="PS00018">
    <property type="entry name" value="EF_HAND_1"/>
    <property type="match status" value="3"/>
</dbReference>
<feature type="compositionally biased region" description="Polar residues" evidence="3">
    <location>
        <begin position="207"/>
        <end position="220"/>
    </location>
</feature>
<dbReference type="InterPro" id="IPR018247">
    <property type="entry name" value="EF_Hand_1_Ca_BS"/>
</dbReference>
<feature type="domain" description="EF-hand" evidence="4">
    <location>
        <begin position="372"/>
        <end position="392"/>
    </location>
</feature>
<dbReference type="Gene3D" id="1.10.238.10">
    <property type="entry name" value="EF-hand"/>
    <property type="match status" value="2"/>
</dbReference>
<feature type="compositionally biased region" description="Low complexity" evidence="3">
    <location>
        <begin position="146"/>
        <end position="163"/>
    </location>
</feature>
<dbReference type="InterPro" id="IPR002048">
    <property type="entry name" value="EF_hand_dom"/>
</dbReference>
<dbReference type="KEGG" id="ttf:THTE_2043"/>
<dbReference type="SMART" id="SM00054">
    <property type="entry name" value="EFh"/>
    <property type="match status" value="5"/>
</dbReference>
<dbReference type="RefSeq" id="WP_095416821.1">
    <property type="nucleotide sequence ID" value="NZ_CP018477.1"/>
</dbReference>